<organism evidence="1 2">
    <name type="scientific">Zunongwangia pacifica</name>
    <dbReference type="NCBI Taxonomy" id="2911062"/>
    <lineage>
        <taxon>Bacteria</taxon>
        <taxon>Pseudomonadati</taxon>
        <taxon>Bacteroidota</taxon>
        <taxon>Flavobacteriia</taxon>
        <taxon>Flavobacteriales</taxon>
        <taxon>Flavobacteriaceae</taxon>
        <taxon>Zunongwangia</taxon>
    </lineage>
</organism>
<dbReference type="Proteomes" id="UP001139521">
    <property type="component" value="Unassembled WGS sequence"/>
</dbReference>
<protein>
    <submittedName>
        <fullName evidence="1">Uncharacterized protein</fullName>
    </submittedName>
</protein>
<accession>A0A9X1ZYP5</accession>
<evidence type="ECO:0000313" key="1">
    <source>
        <dbReference type="EMBL" id="MCL6216859.1"/>
    </source>
</evidence>
<name>A0A9X1ZYP5_9FLAO</name>
<dbReference type="RefSeq" id="WP_249599849.1">
    <property type="nucleotide sequence ID" value="NZ_JAKHSK010000001.1"/>
</dbReference>
<sequence length="69" mass="7666">MPKIEITTEIDAEIQLVFDLSRSIDLHLISTEQTKEKAIAGKTEGLIELGQQVTWQARHFGGSNDLTQA</sequence>
<reference evidence="1" key="1">
    <citation type="submission" date="2022-01" db="EMBL/GenBank/DDBJ databases">
        <title>Genome sequencing of Zunongwangia sp. M21534 genome.</title>
        <authorList>
            <person name="Chen Y."/>
            <person name="Dong C."/>
            <person name="Shao Z."/>
        </authorList>
    </citation>
    <scope>NUCLEOTIDE SEQUENCE</scope>
    <source>
        <strain evidence="1">MCCC M21534</strain>
    </source>
</reference>
<proteinExistence type="predicted"/>
<evidence type="ECO:0000313" key="2">
    <source>
        <dbReference type="Proteomes" id="UP001139521"/>
    </source>
</evidence>
<comment type="caution">
    <text evidence="1">The sequence shown here is derived from an EMBL/GenBank/DDBJ whole genome shotgun (WGS) entry which is preliminary data.</text>
</comment>
<dbReference type="AlphaFoldDB" id="A0A9X1ZYP5"/>
<keyword evidence="2" id="KW-1185">Reference proteome</keyword>
<gene>
    <name evidence="1" type="ORF">L1967_01000</name>
</gene>
<dbReference type="EMBL" id="JAKHSK010000001">
    <property type="protein sequence ID" value="MCL6216859.1"/>
    <property type="molecule type" value="Genomic_DNA"/>
</dbReference>